<protein>
    <submittedName>
        <fullName evidence="2">Uncharacterized protein</fullName>
    </submittedName>
</protein>
<dbReference type="AlphaFoldDB" id="M1CBU1"/>
<reference evidence="3" key="1">
    <citation type="journal article" date="2011" name="Nature">
        <title>Genome sequence and analysis of the tuber crop potato.</title>
        <authorList>
            <consortium name="The Potato Genome Sequencing Consortium"/>
        </authorList>
    </citation>
    <scope>NUCLEOTIDE SEQUENCE [LARGE SCALE GENOMIC DNA]</scope>
    <source>
        <strain evidence="3">cv. DM1-3 516 R44</strain>
    </source>
</reference>
<feature type="region of interest" description="Disordered" evidence="1">
    <location>
        <begin position="50"/>
        <end position="70"/>
    </location>
</feature>
<evidence type="ECO:0000313" key="3">
    <source>
        <dbReference type="Proteomes" id="UP000011115"/>
    </source>
</evidence>
<dbReference type="Proteomes" id="UP000011115">
    <property type="component" value="Unassembled WGS sequence"/>
</dbReference>
<dbReference type="HOGENOM" id="CLU_2762758_0_0_1"/>
<evidence type="ECO:0000256" key="1">
    <source>
        <dbReference type="SAM" id="MobiDB-lite"/>
    </source>
</evidence>
<sequence length="70" mass="8102">MRFSLGPRELTESKDSLCYLQKRFTPAKYSPQGVIWSRDTIKTSMISFYPNTPSNSSRRHSPDILDGELY</sequence>
<evidence type="ECO:0000313" key="2">
    <source>
        <dbReference type="EnsemblPlants" id="PGSC0003DMT400064163"/>
    </source>
</evidence>
<proteinExistence type="predicted"/>
<dbReference type="Gramene" id="PGSC0003DMT400064163">
    <property type="protein sequence ID" value="PGSC0003DMT400064163"/>
    <property type="gene ID" value="PGSC0003DMG400024927"/>
</dbReference>
<reference evidence="2" key="2">
    <citation type="submission" date="2015-06" db="UniProtKB">
        <authorList>
            <consortium name="EnsemblPlants"/>
        </authorList>
    </citation>
    <scope>IDENTIFICATION</scope>
    <source>
        <strain evidence="2">DM1-3 516 R44</strain>
    </source>
</reference>
<keyword evidence="3" id="KW-1185">Reference proteome</keyword>
<dbReference type="ExpressionAtlas" id="M1CBU1">
    <property type="expression patterns" value="baseline"/>
</dbReference>
<dbReference type="EnsemblPlants" id="PGSC0003DMT400064163">
    <property type="protein sequence ID" value="PGSC0003DMT400064163"/>
    <property type="gene ID" value="PGSC0003DMG400024927"/>
</dbReference>
<accession>M1CBU1</accession>
<name>M1CBU1_SOLTU</name>
<organism evidence="2 3">
    <name type="scientific">Solanum tuberosum</name>
    <name type="common">Potato</name>
    <dbReference type="NCBI Taxonomy" id="4113"/>
    <lineage>
        <taxon>Eukaryota</taxon>
        <taxon>Viridiplantae</taxon>
        <taxon>Streptophyta</taxon>
        <taxon>Embryophyta</taxon>
        <taxon>Tracheophyta</taxon>
        <taxon>Spermatophyta</taxon>
        <taxon>Magnoliopsida</taxon>
        <taxon>eudicotyledons</taxon>
        <taxon>Gunneridae</taxon>
        <taxon>Pentapetalae</taxon>
        <taxon>asterids</taxon>
        <taxon>lamiids</taxon>
        <taxon>Solanales</taxon>
        <taxon>Solanaceae</taxon>
        <taxon>Solanoideae</taxon>
        <taxon>Solaneae</taxon>
        <taxon>Solanum</taxon>
    </lineage>
</organism>